<keyword evidence="4" id="KW-1185">Reference proteome</keyword>
<dbReference type="SUPFAM" id="SSF52151">
    <property type="entry name" value="FabD/lysophospholipase-like"/>
    <property type="match status" value="1"/>
</dbReference>
<feature type="transmembrane region" description="Helical" evidence="2">
    <location>
        <begin position="266"/>
        <end position="285"/>
    </location>
</feature>
<evidence type="ECO:0000313" key="4">
    <source>
        <dbReference type="Proteomes" id="UP000001025"/>
    </source>
</evidence>
<keyword evidence="2" id="KW-0812">Transmembrane</keyword>
<dbReference type="InterPro" id="IPR016035">
    <property type="entry name" value="Acyl_Trfase/lysoPLipase"/>
</dbReference>
<keyword evidence="2" id="KW-0472">Membrane</keyword>
<name>Q7USW0_RHOBA</name>
<feature type="transmembrane region" description="Helical" evidence="2">
    <location>
        <begin position="130"/>
        <end position="151"/>
    </location>
</feature>
<dbReference type="InParanoid" id="Q7USW0"/>
<feature type="transmembrane region" description="Helical" evidence="2">
    <location>
        <begin position="297"/>
        <end position="319"/>
    </location>
</feature>
<reference evidence="3 4" key="1">
    <citation type="journal article" date="2003" name="Proc. Natl. Acad. Sci. U.S.A.">
        <title>Complete genome sequence of the marine planctomycete Pirellula sp. strain 1.</title>
        <authorList>
            <person name="Gloeckner F.O."/>
            <person name="Kube M."/>
            <person name="Bauer M."/>
            <person name="Teeling H."/>
            <person name="Lombardot T."/>
            <person name="Ludwig W."/>
            <person name="Gade D."/>
            <person name="Beck A."/>
            <person name="Borzym K."/>
            <person name="Heitmann K."/>
            <person name="Rabus R."/>
            <person name="Schlesner H."/>
            <person name="Amann R."/>
            <person name="Reinhardt R."/>
        </authorList>
    </citation>
    <scope>NUCLEOTIDE SEQUENCE [LARGE SCALE GENOMIC DNA]</scope>
    <source>
        <strain evidence="4">DSM 10527 / NCIMB 13988 / SH1</strain>
    </source>
</reference>
<evidence type="ECO:0000256" key="1">
    <source>
        <dbReference type="SAM" id="MobiDB-lite"/>
    </source>
</evidence>
<feature type="transmembrane region" description="Helical" evidence="2">
    <location>
        <begin position="20"/>
        <end position="38"/>
    </location>
</feature>
<evidence type="ECO:0008006" key="5">
    <source>
        <dbReference type="Google" id="ProtNLM"/>
    </source>
</evidence>
<dbReference type="EMBL" id="BX294140">
    <property type="protein sequence ID" value="CAD73682.1"/>
    <property type="molecule type" value="Genomic_DNA"/>
</dbReference>
<keyword evidence="2" id="KW-1133">Transmembrane helix</keyword>
<dbReference type="OrthoDB" id="1488930at2"/>
<gene>
    <name evidence="3" type="ordered locus">RB4271</name>
</gene>
<dbReference type="STRING" id="243090.RB4271"/>
<evidence type="ECO:0000313" key="3">
    <source>
        <dbReference type="EMBL" id="CAD73682.1"/>
    </source>
</evidence>
<proteinExistence type="predicted"/>
<feature type="transmembrane region" description="Helical" evidence="2">
    <location>
        <begin position="177"/>
        <end position="201"/>
    </location>
</feature>
<dbReference type="eggNOG" id="COG1752">
    <property type="taxonomic scope" value="Bacteria"/>
</dbReference>
<dbReference type="Proteomes" id="UP000001025">
    <property type="component" value="Chromosome"/>
</dbReference>
<dbReference type="EnsemblBacteria" id="CAD73682">
    <property type="protein sequence ID" value="CAD73682"/>
    <property type="gene ID" value="RB4271"/>
</dbReference>
<dbReference type="PATRIC" id="fig|243090.15.peg.1982"/>
<feature type="region of interest" description="Disordered" evidence="1">
    <location>
        <begin position="925"/>
        <end position="968"/>
    </location>
</feature>
<evidence type="ECO:0000256" key="2">
    <source>
        <dbReference type="SAM" id="Phobius"/>
    </source>
</evidence>
<sequence>MRITKSIIFHARRMWWSRYAIATILSPMLIVLAVWFLPGMLRGLVLLRTVRTELTLGDHTIADSLFRTDLSWLTWLNAMNVAFGIATYRLVRLHWQSRSRHYFAGHASQSDELPTQFETQTLNESGKFHIAGWPILGWFVWFSMSLIYPIVASRETIADQLSADAMLQMANANGASWSAAVVGIGIGLFAALASLLLLAFIRALCGGADSRSSGMFPGEEWARHFASWILPTLMSKHRLHRLKLPIHIHGVTDAQTKVLLPGHLQLLIGLLLSVTVYFVWLWQSIHADLWNVPKWPVGFYLLVLIFLTGRFVSLIAFLFDRYRIPVGLAILAWMLVVSDKQRYFELLSVQEANFTKLDRPPSNTGHNLIDALAQRPESSSDYPDPPYLYDLYDEYHFPRWGDGKRTCVVVSASGGGIQAAAWTSKVLTSLEAEIEPFGESIGLISSVSGGSVGTMHYLANRYPRVNDINHPPMSPSANQLLLNARSNASSLEAIGWGMAFPDFSRLILPFKLDGRADRGWALEGSWWNRLGRTEADASWMSEVRVRDLVQPTIDGKFPPVVFNATAVETGQRVLISQVKGRAVPPEDSRPNQYDGVNMPIDFLDFYGSIFTEPTIVNPRLTTAVRLSATFAYVTPAALPLPVDDGQIAAPELRSRLDIHLCDGGYADNTGLVSAISMFQDLITRYDEDMKNKRRKTAPFDRVLFVRIEPFPPSVAQATYDNRGTKSAFFGPLTALAATRTSSQAERANLELSLLMNTSSEDFIEHQQSTARDIDQLLQQVQEASVRAEAEVDPEKHQRLHKAIMDLQTDSIEKSLDGVEIDVSLERHMRAFQLGLRQSDPEKMKAPAVKEIARAIDQILERQQQSTEEQGSSIEVLTALFRFDTRSSKPEDSEGTSSYSPPLSWRLSQTDLAAIEVAWKRHEKALHRNDTVATASSGRDTESKETPWITESLPQSKSLSPREMLNLSK</sequence>
<dbReference type="AlphaFoldDB" id="Q7USW0"/>
<accession>Q7USW0</accession>
<protein>
    <recommendedName>
        <fullName evidence="5">PNPLA domain-containing protein</fullName>
    </recommendedName>
</protein>
<organism evidence="3 4">
    <name type="scientific">Rhodopirellula baltica (strain DSM 10527 / NCIMB 13988 / SH1)</name>
    <dbReference type="NCBI Taxonomy" id="243090"/>
    <lineage>
        <taxon>Bacteria</taxon>
        <taxon>Pseudomonadati</taxon>
        <taxon>Planctomycetota</taxon>
        <taxon>Planctomycetia</taxon>
        <taxon>Pirellulales</taxon>
        <taxon>Pirellulaceae</taxon>
        <taxon>Rhodopirellula</taxon>
    </lineage>
</organism>
<dbReference type="KEGG" id="rba:RB4271"/>
<dbReference type="HOGENOM" id="CLU_306075_0_0_0"/>
<feature type="transmembrane region" description="Helical" evidence="2">
    <location>
        <begin position="72"/>
        <end position="91"/>
    </location>
</feature>